<evidence type="ECO:0000256" key="1">
    <source>
        <dbReference type="SAM" id="Coils"/>
    </source>
</evidence>
<protein>
    <submittedName>
        <fullName evidence="3">Uncharacterized protein</fullName>
    </submittedName>
</protein>
<dbReference type="PANTHER" id="PTHR24114:SF2">
    <property type="entry name" value="F-BOX DOMAIN-CONTAINING PROTEIN-RELATED"/>
    <property type="match status" value="1"/>
</dbReference>
<keyword evidence="1" id="KW-0175">Coiled coil</keyword>
<evidence type="ECO:0000313" key="3">
    <source>
        <dbReference type="EMBL" id="KAL3778827.1"/>
    </source>
</evidence>
<feature type="coiled-coil region" evidence="1">
    <location>
        <begin position="230"/>
        <end position="313"/>
    </location>
</feature>
<keyword evidence="4" id="KW-1185">Reference proteome</keyword>
<feature type="region of interest" description="Disordered" evidence="2">
    <location>
        <begin position="814"/>
        <end position="876"/>
    </location>
</feature>
<reference evidence="3 4" key="1">
    <citation type="journal article" date="2020" name="G3 (Bethesda)">
        <title>Improved Reference Genome for Cyclotella cryptica CCMP332, a Model for Cell Wall Morphogenesis, Salinity Adaptation, and Lipid Production in Diatoms (Bacillariophyta).</title>
        <authorList>
            <person name="Roberts W.R."/>
            <person name="Downey K.M."/>
            <person name="Ruck E.C."/>
            <person name="Traller J.C."/>
            <person name="Alverson A.J."/>
        </authorList>
    </citation>
    <scope>NUCLEOTIDE SEQUENCE [LARGE SCALE GENOMIC DNA]</scope>
    <source>
        <strain evidence="3 4">CCMP332</strain>
    </source>
</reference>
<proteinExistence type="predicted"/>
<name>A0ABD3NSE8_9STRA</name>
<feature type="coiled-coil region" evidence="1">
    <location>
        <begin position="349"/>
        <end position="404"/>
    </location>
</feature>
<feature type="compositionally biased region" description="Low complexity" evidence="2">
    <location>
        <begin position="863"/>
        <end position="876"/>
    </location>
</feature>
<dbReference type="SMART" id="SM00368">
    <property type="entry name" value="LRR_RI"/>
    <property type="match status" value="2"/>
</dbReference>
<dbReference type="InterPro" id="IPR001611">
    <property type="entry name" value="Leu-rich_rpt"/>
</dbReference>
<evidence type="ECO:0000256" key="2">
    <source>
        <dbReference type="SAM" id="MobiDB-lite"/>
    </source>
</evidence>
<gene>
    <name evidence="3" type="ORF">HJC23_002884</name>
</gene>
<feature type="compositionally biased region" description="Basic residues" evidence="2">
    <location>
        <begin position="849"/>
        <end position="858"/>
    </location>
</feature>
<feature type="coiled-coil region" evidence="1">
    <location>
        <begin position="44"/>
        <end position="148"/>
    </location>
</feature>
<accession>A0ABD3NSE8</accession>
<feature type="compositionally biased region" description="Basic and acidic residues" evidence="2">
    <location>
        <begin position="818"/>
        <end position="841"/>
    </location>
</feature>
<dbReference type="Pfam" id="PF13516">
    <property type="entry name" value="LRR_6"/>
    <property type="match status" value="1"/>
</dbReference>
<dbReference type="InterPro" id="IPR052394">
    <property type="entry name" value="LRR-containing"/>
</dbReference>
<dbReference type="PANTHER" id="PTHR24114">
    <property type="entry name" value="LEUCINE RICH REPEAT FAMILY PROTEIN"/>
    <property type="match status" value="1"/>
</dbReference>
<dbReference type="Proteomes" id="UP001516023">
    <property type="component" value="Unassembled WGS sequence"/>
</dbReference>
<sequence length="876" mass="99908">MSSSPIMDENTQQPSVLGTRSLQDLQMAKECRASEALKIKDQQVRMLTEQNIKLLSSLDRTEEELRTFQLEKLTIEEENRNLRQSNFDLQAKTKSAEGQLIELRSAYEDQESQLSTMTAKNTELFELLGAEEANISRLKQEFEQCKVESTGLSEKYVGLVHSSKEAEDTAKRLSRDNSLKADEIRVLRLEVEQLKQKNSELSIKSTVELDTAHEQLRVRKEKQYQLLGKLQSQEEYIRQAEDQSKEFEKSIRELQQKSSELQAALQLETNARMSQDNSNRTMSIDFQTVSAENKELSSRLTGMEQERLKLEAEVRDNGEQLREMAEKVFQLLERLKLAELGKKKSTEALAKKEQEIFAVKKALKKMAEDVLDMKKIREKLDAEKRILEDQLRGLKKMNTQLAQKLKEETKVRLREEEACKDANEKVQTLDGRLAFILKRLQTDEENKLIQQDDLEKKETQVQIMVQKCEALQNKLSIAEENNRDLSNKVHQAEKELKDAKIKLDSMEQTRQLEEENAFQSERKAIQTKETGDRHLAGGQLRFFVDNRPSLGYLVISGKSPKDKAWIEENGCNAFLRKISKSQNATEAFAKKIAELYGVIVLGEEKVEKAINDLKSRNNDLEKLDRELDKMQTFIYSEEESKRRILLRYVRAVKASVSLGEPGCEEDRKEVGRVGAGRICLPDSSLGDEEVHVIVAMLRNNRTIEELQLRSNYISDDGARAIAAVLAEPSAIKSIDLRENNIGMMGIKAIAEALERSERVHKVFVHPGGKIEALGATEDVTASETIALAVTTACVVDVRDNRQKTAGEKFIVSNRLRGLQRERPAEEKAGHSNKTHSSDERPSMSQSPSTKRRQRKKKSNMILRPRPSSVGSRRGRH</sequence>
<dbReference type="Gene3D" id="3.80.10.10">
    <property type="entry name" value="Ribonuclease Inhibitor"/>
    <property type="match status" value="1"/>
</dbReference>
<dbReference type="AlphaFoldDB" id="A0ABD3NSE8"/>
<feature type="coiled-coil region" evidence="1">
    <location>
        <begin position="177"/>
        <end position="204"/>
    </location>
</feature>
<comment type="caution">
    <text evidence="3">The sequence shown here is derived from an EMBL/GenBank/DDBJ whole genome shotgun (WGS) entry which is preliminary data.</text>
</comment>
<dbReference type="SUPFAM" id="SSF52047">
    <property type="entry name" value="RNI-like"/>
    <property type="match status" value="1"/>
</dbReference>
<feature type="coiled-coil region" evidence="1">
    <location>
        <begin position="437"/>
        <end position="516"/>
    </location>
</feature>
<organism evidence="3 4">
    <name type="scientific">Cyclotella cryptica</name>
    <dbReference type="NCBI Taxonomy" id="29204"/>
    <lineage>
        <taxon>Eukaryota</taxon>
        <taxon>Sar</taxon>
        <taxon>Stramenopiles</taxon>
        <taxon>Ochrophyta</taxon>
        <taxon>Bacillariophyta</taxon>
        <taxon>Coscinodiscophyceae</taxon>
        <taxon>Thalassiosirophycidae</taxon>
        <taxon>Stephanodiscales</taxon>
        <taxon>Stephanodiscaceae</taxon>
        <taxon>Cyclotella</taxon>
    </lineage>
</organism>
<feature type="coiled-coil region" evidence="1">
    <location>
        <begin position="603"/>
        <end position="630"/>
    </location>
</feature>
<dbReference type="InterPro" id="IPR032675">
    <property type="entry name" value="LRR_dom_sf"/>
</dbReference>
<evidence type="ECO:0000313" key="4">
    <source>
        <dbReference type="Proteomes" id="UP001516023"/>
    </source>
</evidence>
<dbReference type="EMBL" id="JABMIG020000417">
    <property type="protein sequence ID" value="KAL3778827.1"/>
    <property type="molecule type" value="Genomic_DNA"/>
</dbReference>